<sequence>MFEGVLDQATVTPKEKKRSDPKMGVICPTVVRKLGKIVELENVAYFVESSDPKMGVTCSTVVRKLGKIVELENVPYFVERSDLKMGVTCSPVVRKLGKIVELENVPYFVMASLEREGINHRSPSDNNLFIAPQNMTLISSTISEVCLSINDIYER</sequence>
<proteinExistence type="predicted"/>
<dbReference type="EnsemblMetazoa" id="GAUT040379-RA">
    <property type="protein sequence ID" value="GAUT040379-PA"/>
    <property type="gene ID" value="GAUT040379"/>
</dbReference>
<reference evidence="2" key="1">
    <citation type="submission" date="2020-05" db="UniProtKB">
        <authorList>
            <consortium name="EnsemblMetazoa"/>
        </authorList>
    </citation>
    <scope>IDENTIFICATION</scope>
    <source>
        <strain evidence="2">TTRI</strain>
    </source>
</reference>
<organism evidence="2 3">
    <name type="scientific">Glossina austeni</name>
    <name type="common">Savannah tsetse fly</name>
    <dbReference type="NCBI Taxonomy" id="7395"/>
    <lineage>
        <taxon>Eukaryota</taxon>
        <taxon>Metazoa</taxon>
        <taxon>Ecdysozoa</taxon>
        <taxon>Arthropoda</taxon>
        <taxon>Hexapoda</taxon>
        <taxon>Insecta</taxon>
        <taxon>Pterygota</taxon>
        <taxon>Neoptera</taxon>
        <taxon>Endopterygota</taxon>
        <taxon>Diptera</taxon>
        <taxon>Brachycera</taxon>
        <taxon>Muscomorpha</taxon>
        <taxon>Hippoboscoidea</taxon>
        <taxon>Glossinidae</taxon>
        <taxon>Glossina</taxon>
    </lineage>
</organism>
<feature type="region of interest" description="Disordered" evidence="1">
    <location>
        <begin position="1"/>
        <end position="21"/>
    </location>
</feature>
<dbReference type="Proteomes" id="UP000078200">
    <property type="component" value="Unassembled WGS sequence"/>
</dbReference>
<accession>A0A1A9VL62</accession>
<name>A0A1A9VL62_GLOAU</name>
<evidence type="ECO:0000256" key="1">
    <source>
        <dbReference type="SAM" id="MobiDB-lite"/>
    </source>
</evidence>
<evidence type="ECO:0000313" key="3">
    <source>
        <dbReference type="Proteomes" id="UP000078200"/>
    </source>
</evidence>
<evidence type="ECO:0000313" key="2">
    <source>
        <dbReference type="EnsemblMetazoa" id="GAUT040379-PA"/>
    </source>
</evidence>
<keyword evidence="3" id="KW-1185">Reference proteome</keyword>
<protein>
    <submittedName>
        <fullName evidence="2">Uncharacterized protein</fullName>
    </submittedName>
</protein>
<dbReference type="VEuPathDB" id="VectorBase:GAUT040379"/>
<dbReference type="AlphaFoldDB" id="A0A1A9VL62"/>